<sequence length="50" mass="6299">MTTNENLWSLMLTSMTKRRKSWQFICLIRVHYTNKEMKSIKMMMRQDRHY</sequence>
<dbReference type="EMBL" id="JAKUCV010000240">
    <property type="protein sequence ID" value="KAJ4850727.1"/>
    <property type="molecule type" value="Genomic_DNA"/>
</dbReference>
<evidence type="ECO:0000313" key="1">
    <source>
        <dbReference type="EMBL" id="KAJ4823899.1"/>
    </source>
</evidence>
<name>A0A9Q0JAA5_9ROSI</name>
<evidence type="ECO:0000313" key="3">
    <source>
        <dbReference type="EMBL" id="KAJ4850727.1"/>
    </source>
</evidence>
<keyword evidence="4" id="KW-1185">Reference proteome</keyword>
<organism evidence="2 4">
    <name type="scientific">Turnera subulata</name>
    <dbReference type="NCBI Taxonomy" id="218843"/>
    <lineage>
        <taxon>Eukaryota</taxon>
        <taxon>Viridiplantae</taxon>
        <taxon>Streptophyta</taxon>
        <taxon>Embryophyta</taxon>
        <taxon>Tracheophyta</taxon>
        <taxon>Spermatophyta</taxon>
        <taxon>Magnoliopsida</taxon>
        <taxon>eudicotyledons</taxon>
        <taxon>Gunneridae</taxon>
        <taxon>Pentapetalae</taxon>
        <taxon>rosids</taxon>
        <taxon>fabids</taxon>
        <taxon>Malpighiales</taxon>
        <taxon>Passifloraceae</taxon>
        <taxon>Turnera</taxon>
    </lineage>
</organism>
<accession>A0A9Q0JAA5</accession>
<comment type="caution">
    <text evidence="2">The sequence shown here is derived from an EMBL/GenBank/DDBJ whole genome shotgun (WGS) entry which is preliminary data.</text>
</comment>
<reference evidence="2" key="1">
    <citation type="submission" date="2022-02" db="EMBL/GenBank/DDBJ databases">
        <authorList>
            <person name="Henning P.M."/>
            <person name="McCubbin A.G."/>
            <person name="Shore J.S."/>
        </authorList>
    </citation>
    <scope>NUCLEOTIDE SEQUENCE</scope>
    <source>
        <strain evidence="2">F60SS</strain>
        <tissue evidence="2">Leaves</tissue>
    </source>
</reference>
<dbReference type="AlphaFoldDB" id="A0A9Q0JAA5"/>
<evidence type="ECO:0000313" key="4">
    <source>
        <dbReference type="Proteomes" id="UP001141552"/>
    </source>
</evidence>
<gene>
    <name evidence="1" type="ORF">Tsubulata_026744</name>
    <name evidence="3" type="ORF">Tsubulata_042077</name>
    <name evidence="2" type="ORF">Tsubulata_049759</name>
</gene>
<reference evidence="2" key="2">
    <citation type="journal article" date="2023" name="Plants (Basel)">
        <title>Annotation of the Turnera subulata (Passifloraceae) Draft Genome Reveals the S-Locus Evolved after the Divergence of Turneroideae from Passifloroideae in a Stepwise Manner.</title>
        <authorList>
            <person name="Henning P.M."/>
            <person name="Roalson E.H."/>
            <person name="Mir W."/>
            <person name="McCubbin A.G."/>
            <person name="Shore J.S."/>
        </authorList>
    </citation>
    <scope>NUCLEOTIDE SEQUENCE</scope>
    <source>
        <strain evidence="2">F60SS</strain>
    </source>
</reference>
<proteinExistence type="predicted"/>
<dbReference type="EMBL" id="JAKUCV010004811">
    <property type="protein sequence ID" value="KAJ4833927.1"/>
    <property type="molecule type" value="Genomic_DNA"/>
</dbReference>
<dbReference type="EMBL" id="JAKUCV010007325">
    <property type="protein sequence ID" value="KAJ4823899.1"/>
    <property type="molecule type" value="Genomic_DNA"/>
</dbReference>
<protein>
    <submittedName>
        <fullName evidence="2">Uncharacterized protein</fullName>
    </submittedName>
</protein>
<dbReference type="Proteomes" id="UP001141552">
    <property type="component" value="Unassembled WGS sequence"/>
</dbReference>
<evidence type="ECO:0000313" key="2">
    <source>
        <dbReference type="EMBL" id="KAJ4833927.1"/>
    </source>
</evidence>